<proteinExistence type="predicted"/>
<keyword evidence="3" id="KW-1185">Reference proteome</keyword>
<reference evidence="2 3" key="1">
    <citation type="journal article" date="2015" name="Genome Biol. Evol.">
        <title>Comparative Genomics of a Bacterivorous Green Alga Reveals Evolutionary Causalities and Consequences of Phago-Mixotrophic Mode of Nutrition.</title>
        <authorList>
            <person name="Burns J.A."/>
            <person name="Paasch A."/>
            <person name="Narechania A."/>
            <person name="Kim E."/>
        </authorList>
    </citation>
    <scope>NUCLEOTIDE SEQUENCE [LARGE SCALE GENOMIC DNA]</scope>
    <source>
        <strain evidence="2 3">PLY_AMNH</strain>
    </source>
</reference>
<feature type="compositionally biased region" description="Basic and acidic residues" evidence="1">
    <location>
        <begin position="307"/>
        <end position="324"/>
    </location>
</feature>
<protein>
    <recommendedName>
        <fullName evidence="4">Reverse transcriptase</fullName>
    </recommendedName>
</protein>
<feature type="region of interest" description="Disordered" evidence="1">
    <location>
        <begin position="184"/>
        <end position="213"/>
    </location>
</feature>
<comment type="caution">
    <text evidence="2">The sequence shown here is derived from an EMBL/GenBank/DDBJ whole genome shotgun (WGS) entry which is preliminary data.</text>
</comment>
<evidence type="ECO:0000313" key="3">
    <source>
        <dbReference type="Proteomes" id="UP001190700"/>
    </source>
</evidence>
<name>A0AAE0C774_9CHLO</name>
<evidence type="ECO:0008006" key="4">
    <source>
        <dbReference type="Google" id="ProtNLM"/>
    </source>
</evidence>
<organism evidence="2 3">
    <name type="scientific">Cymbomonas tetramitiformis</name>
    <dbReference type="NCBI Taxonomy" id="36881"/>
    <lineage>
        <taxon>Eukaryota</taxon>
        <taxon>Viridiplantae</taxon>
        <taxon>Chlorophyta</taxon>
        <taxon>Pyramimonadophyceae</taxon>
        <taxon>Pyramimonadales</taxon>
        <taxon>Pyramimonadaceae</taxon>
        <taxon>Cymbomonas</taxon>
    </lineage>
</organism>
<feature type="compositionally biased region" description="Basic and acidic residues" evidence="1">
    <location>
        <begin position="334"/>
        <end position="345"/>
    </location>
</feature>
<dbReference type="AlphaFoldDB" id="A0AAE0C774"/>
<feature type="region of interest" description="Disordered" evidence="1">
    <location>
        <begin position="305"/>
        <end position="324"/>
    </location>
</feature>
<dbReference type="Proteomes" id="UP001190700">
    <property type="component" value="Unassembled WGS sequence"/>
</dbReference>
<evidence type="ECO:0000313" key="2">
    <source>
        <dbReference type="EMBL" id="KAK3249003.1"/>
    </source>
</evidence>
<dbReference type="EMBL" id="LGRX02027643">
    <property type="protein sequence ID" value="KAK3249003.1"/>
    <property type="molecule type" value="Genomic_DNA"/>
</dbReference>
<gene>
    <name evidence="2" type="ORF">CYMTET_41562</name>
</gene>
<accession>A0AAE0C774</accession>
<feature type="region of interest" description="Disordered" evidence="1">
    <location>
        <begin position="334"/>
        <end position="364"/>
    </location>
</feature>
<evidence type="ECO:0000256" key="1">
    <source>
        <dbReference type="SAM" id="MobiDB-lite"/>
    </source>
</evidence>
<sequence>MERSELLFGEGFTAHDLSALENSGTPEKLMECAKVAARQRPAEAKSFVLPLFGQNKEEVDQPSLTPSEEEIAYAATTEESSDDELQVDCGQQRLLPTERFAKDNGLVIQMDGADNRVLNNTDDDIGLLILLWNKAESLVTQDFVVVQVFGYCHDNGIHDVLALDSTDIVQVNFQDEDYKVVEPRGRGAAEGAAEGAAQEDAHGNVEGNAAEEAAESLRRRLRRRIVRRRMQGNVEGNATGGGCGGAAQEAAPEFVDLFRVFKEEVGKGQADKDDPEAAKRLEELCKEGAEHQAAVEAEYMESMAAKSTEKGKMPEVVDSEEGREKCARRAAEGKRKIEEVEKQEAAEEAAEEVAKGNAGEATPPVPATAAYSETSQSTISGSEVPEDTFYSVENYVSKEHWPAMQAEILKEKAAGNVVEVRMHWKVQGISAVGIVERERKGVIKFRPVWDYSRPEDVGVNSRIDLVKEKFASVKDAYSLLRPGLWMAKVDLTAAYRSVPVAARTRKQAK</sequence>